<feature type="region of interest" description="Disordered" evidence="1">
    <location>
        <begin position="119"/>
        <end position="147"/>
    </location>
</feature>
<dbReference type="InterPro" id="IPR015117">
    <property type="entry name" value="IdeS"/>
</dbReference>
<dbReference type="OrthoDB" id="5521290at2"/>
<dbReference type="InterPro" id="IPR038765">
    <property type="entry name" value="Papain-like_cys_pep_sf"/>
</dbReference>
<dbReference type="KEGG" id="tbe:Trebr_2107"/>
<dbReference type="Proteomes" id="UP000006546">
    <property type="component" value="Chromosome"/>
</dbReference>
<dbReference type="Pfam" id="PF09028">
    <property type="entry name" value="Mac-1"/>
    <property type="match status" value="1"/>
</dbReference>
<evidence type="ECO:0000313" key="3">
    <source>
        <dbReference type="EMBL" id="AEE17522.1"/>
    </source>
</evidence>
<dbReference type="PROSITE" id="PS51257">
    <property type="entry name" value="PROKAR_LIPOPROTEIN"/>
    <property type="match status" value="1"/>
</dbReference>
<dbReference type="RefSeq" id="WP_013759225.1">
    <property type="nucleotide sequence ID" value="NC_015500.1"/>
</dbReference>
<evidence type="ECO:0000256" key="1">
    <source>
        <dbReference type="SAM" id="MobiDB-lite"/>
    </source>
</evidence>
<dbReference type="EMBL" id="CP002696">
    <property type="protein sequence ID" value="AEE17522.1"/>
    <property type="molecule type" value="Genomic_DNA"/>
</dbReference>
<feature type="region of interest" description="Disordered" evidence="1">
    <location>
        <begin position="27"/>
        <end position="47"/>
    </location>
</feature>
<sequence length="424" mass="47492">MKLISLFLLLVVTSCSLEDTRSLVDHKEKQNEITEPQVPQPSKPPKNIFPEKITLATNEKYEFPVKGLFIDNSGNKIFSINDNMIVPNGETTGSHTIFFYYENKPYKIEVEIVKATEPEPAKPVSPQEENTPIVKPDVNPGSKPEIAPVDKNYKIKETKWLKGIREPAAGAIKTVDGYKSWPENPPATNWYNTMKLAYTHGADSFINSGFKSDASLCYGVVAANMIHWWIDVNRDTINGMGEEISKKIYEEIKYEIPDGNSTYSTLLAKIRDSDKLNHASGGDVREVLYWFFDTYLPGAYDNGNSSSTRLIYSEFVSPADFEAKLKGYIDAGHSVALSYAIKNSGRHIINVFGYSVDDNGKIVEIWIGDSNHGNKDEPFRGSKLIPYGLYYRGGNIYFTNLGAGWTTTNRIEELTILKSHPDGA</sequence>
<reference evidence="4" key="1">
    <citation type="submission" date="2011-04" db="EMBL/GenBank/DDBJ databases">
        <title>The complete genome of Treponema brennaborense DSM 12168.</title>
        <authorList>
            <person name="Lucas S."/>
            <person name="Han J."/>
            <person name="Lapidus A."/>
            <person name="Bruce D."/>
            <person name="Goodwin L."/>
            <person name="Pitluck S."/>
            <person name="Peters L."/>
            <person name="Kyrpides N."/>
            <person name="Mavromatis K."/>
            <person name="Ivanova N."/>
            <person name="Mikhailova N."/>
            <person name="Pagani I."/>
            <person name="Teshima H."/>
            <person name="Detter J.C."/>
            <person name="Tapia R."/>
            <person name="Han C."/>
            <person name="Land M."/>
            <person name="Hauser L."/>
            <person name="Markowitz V."/>
            <person name="Cheng J.-F."/>
            <person name="Hugenholtz P."/>
            <person name="Woyke T."/>
            <person name="Wu D."/>
            <person name="Gronow S."/>
            <person name="Wellnitz S."/>
            <person name="Brambilla E."/>
            <person name="Klenk H.-P."/>
            <person name="Eisen J.A."/>
        </authorList>
    </citation>
    <scope>NUCLEOTIDE SEQUENCE [LARGE SCALE GENOMIC DNA]</scope>
    <source>
        <strain evidence="4">DSM 12168 / CIP 105900 / DD5/3</strain>
    </source>
</reference>
<protein>
    <recommendedName>
        <fullName evidence="2">Ig protease IdeS domain-containing protein</fullName>
    </recommendedName>
</protein>
<feature type="domain" description="Ig protease IdeS" evidence="2">
    <location>
        <begin position="209"/>
        <end position="238"/>
    </location>
</feature>
<organism evidence="3 4">
    <name type="scientific">Treponema brennaborense (strain DSM 12168 / CIP 105900 / DD5/3)</name>
    <dbReference type="NCBI Taxonomy" id="906968"/>
    <lineage>
        <taxon>Bacteria</taxon>
        <taxon>Pseudomonadati</taxon>
        <taxon>Spirochaetota</taxon>
        <taxon>Spirochaetia</taxon>
        <taxon>Spirochaetales</taxon>
        <taxon>Treponemataceae</taxon>
        <taxon>Treponema</taxon>
    </lineage>
</organism>
<evidence type="ECO:0000313" key="4">
    <source>
        <dbReference type="Proteomes" id="UP000006546"/>
    </source>
</evidence>
<dbReference type="HOGENOM" id="CLU_647109_0_0_12"/>
<proteinExistence type="predicted"/>
<dbReference type="AlphaFoldDB" id="F4LK60"/>
<dbReference type="STRING" id="906968.Trebr_2107"/>
<name>F4LK60_TREBD</name>
<accession>F4LK60</accession>
<dbReference type="GO" id="GO:0008233">
    <property type="term" value="F:peptidase activity"/>
    <property type="evidence" value="ECO:0007669"/>
    <property type="project" value="InterPro"/>
</dbReference>
<keyword evidence="4" id="KW-1185">Reference proteome</keyword>
<dbReference type="SUPFAM" id="SSF54001">
    <property type="entry name" value="Cysteine proteinases"/>
    <property type="match status" value="1"/>
</dbReference>
<dbReference type="Gene3D" id="3.90.70.10">
    <property type="entry name" value="Cysteine proteinases"/>
    <property type="match status" value="1"/>
</dbReference>
<evidence type="ECO:0000259" key="2">
    <source>
        <dbReference type="Pfam" id="PF09028"/>
    </source>
</evidence>
<gene>
    <name evidence="3" type="ordered locus">Trebr_2107</name>
</gene>